<dbReference type="Proteomes" id="UP001139410">
    <property type="component" value="Unassembled WGS sequence"/>
</dbReference>
<accession>A0A9X1QLN8</accession>
<dbReference type="SUPFAM" id="SSF47413">
    <property type="entry name" value="lambda repressor-like DNA-binding domains"/>
    <property type="match status" value="1"/>
</dbReference>
<reference evidence="1" key="1">
    <citation type="submission" date="2022-01" db="EMBL/GenBank/DDBJ databases">
        <authorList>
            <person name="Jo J.-H."/>
            <person name="Im W.-T."/>
        </authorList>
    </citation>
    <scope>NUCLEOTIDE SEQUENCE</scope>
    <source>
        <strain evidence="1">G124</strain>
    </source>
</reference>
<dbReference type="AlphaFoldDB" id="A0A9X1QLN8"/>
<dbReference type="InterPro" id="IPR010982">
    <property type="entry name" value="Lambda_DNA-bd_dom_sf"/>
</dbReference>
<organism evidence="1 2">
    <name type="scientific">Sphingomonas cremea</name>
    <dbReference type="NCBI Taxonomy" id="2904799"/>
    <lineage>
        <taxon>Bacteria</taxon>
        <taxon>Pseudomonadati</taxon>
        <taxon>Pseudomonadota</taxon>
        <taxon>Alphaproteobacteria</taxon>
        <taxon>Sphingomonadales</taxon>
        <taxon>Sphingomonadaceae</taxon>
        <taxon>Sphingomonas</taxon>
    </lineage>
</organism>
<sequence>MKRKNSNHVTAEMAAKIKYLVGVIGLFQHQAAAILGINQGRVSEVMSGKRHGGIPPQLSFDF</sequence>
<name>A0A9X1QLN8_9SPHN</name>
<comment type="caution">
    <text evidence="1">The sequence shown here is derived from an EMBL/GenBank/DDBJ whole genome shotgun (WGS) entry which is preliminary data.</text>
</comment>
<dbReference type="GO" id="GO:0003677">
    <property type="term" value="F:DNA binding"/>
    <property type="evidence" value="ECO:0007669"/>
    <property type="project" value="InterPro"/>
</dbReference>
<protein>
    <submittedName>
        <fullName evidence="1">Helix-turn-helix domain-containing protein</fullName>
    </submittedName>
</protein>
<dbReference type="Gene3D" id="1.10.260.40">
    <property type="entry name" value="lambda repressor-like DNA-binding domains"/>
    <property type="match status" value="1"/>
</dbReference>
<dbReference type="RefSeq" id="WP_235066168.1">
    <property type="nucleotide sequence ID" value="NZ_JAKFGM010000001.1"/>
</dbReference>
<keyword evidence="2" id="KW-1185">Reference proteome</keyword>
<proteinExistence type="predicted"/>
<evidence type="ECO:0000313" key="1">
    <source>
        <dbReference type="EMBL" id="MCF2513664.1"/>
    </source>
</evidence>
<evidence type="ECO:0000313" key="2">
    <source>
        <dbReference type="Proteomes" id="UP001139410"/>
    </source>
</evidence>
<dbReference type="EMBL" id="JAKFGM010000001">
    <property type="protein sequence ID" value="MCF2513664.1"/>
    <property type="molecule type" value="Genomic_DNA"/>
</dbReference>
<gene>
    <name evidence="1" type="ORF">LVY65_01095</name>
</gene>